<dbReference type="SUPFAM" id="SSF101898">
    <property type="entry name" value="NHL repeat"/>
    <property type="match status" value="1"/>
</dbReference>
<organism evidence="2 3">
    <name type="scientific">Babesia gibsoni</name>
    <dbReference type="NCBI Taxonomy" id="33632"/>
    <lineage>
        <taxon>Eukaryota</taxon>
        <taxon>Sar</taxon>
        <taxon>Alveolata</taxon>
        <taxon>Apicomplexa</taxon>
        <taxon>Aconoidasida</taxon>
        <taxon>Piroplasmida</taxon>
        <taxon>Babesiidae</taxon>
        <taxon>Babesia</taxon>
    </lineage>
</organism>
<dbReference type="AlphaFoldDB" id="A0AAD8PEB1"/>
<gene>
    <name evidence="2" type="ORF">BgAZ_206230</name>
</gene>
<evidence type="ECO:0000313" key="2">
    <source>
        <dbReference type="EMBL" id="KAK1443747.1"/>
    </source>
</evidence>
<proteinExistence type="predicted"/>
<name>A0AAD8PEB1_BABGI</name>
<keyword evidence="3" id="KW-1185">Reference proteome</keyword>
<protein>
    <submittedName>
        <fullName evidence="2">Uncharacterized protein</fullName>
    </submittedName>
</protein>
<reference evidence="2" key="1">
    <citation type="submission" date="2023-08" db="EMBL/GenBank/DDBJ databases">
        <title>Draft sequence of the Babesia gibsoni genome.</title>
        <authorList>
            <person name="Yamagishi J.Y."/>
            <person name="Xuan X.X."/>
        </authorList>
    </citation>
    <scope>NUCLEOTIDE SEQUENCE</scope>
    <source>
        <strain evidence="2">Azabu</strain>
    </source>
</reference>
<sequence>MECTIYAVVQDERAPTGGYITLHDGRKRSLGVPPRPAILEKSRGSFFTKLHEPIRHLLRELYNMVEMYYFTADRPALMDMNASQKEITSYISAILGYLRNLGQATSSAISNLSIASFLVRRGNQLSSKTMVLMYGYFCHSMSLTVSTGNRGLLLLSSYDKGTINIAFSRVKCEGLLQFTHITNLEADEGVTSYALGFEDKGPDEEAFVSCVTVDPSSGLGTTILLGYSNCVLEVWKESVCITDMREVLCEAVAQCRVASYPFYAAFGPSGELAIVLTVEDMLLVEWTGSAIVGVKLVDGSSSDLWTPTRIKILAAEWLNSHELLSLSENGELWLSRRSEMGYWQRIAQYILVDGIPKTSTLTSWISRMQYDGRGNLFIKMCGSHQLLQLKWDKKVTPVLTIVEFPVKDTGILSKPTKEELNGTGKLSIADFALEARSSLIAVTVSDRSLVCIYNYPSMRFSHSIEPPKPYLKVGGLKFLNSGKESQCYLAVKWVEMSLEIFQELDDFEIEHRRTNRGGKSIGRLTVVYSMFVSTIQEPDWQSKTLAEILAGSEENVVTSHLKGPKNSIYRRGQKYSTDIMPQLSIFRPTFPEKLVAGSTNSVMFDDAFSHRGQVFGRKLPKNDSRMFPMEGTHTSGTRGDQPHVESSLFMGNDLPRTHEAKTPIYSMEEFTRRKRVGL</sequence>
<accession>A0AAD8PEB1</accession>
<dbReference type="Proteomes" id="UP001230268">
    <property type="component" value="Unassembled WGS sequence"/>
</dbReference>
<feature type="region of interest" description="Disordered" evidence="1">
    <location>
        <begin position="619"/>
        <end position="643"/>
    </location>
</feature>
<evidence type="ECO:0000313" key="3">
    <source>
        <dbReference type="Proteomes" id="UP001230268"/>
    </source>
</evidence>
<evidence type="ECO:0000256" key="1">
    <source>
        <dbReference type="SAM" id="MobiDB-lite"/>
    </source>
</evidence>
<comment type="caution">
    <text evidence="2">The sequence shown here is derived from an EMBL/GenBank/DDBJ whole genome shotgun (WGS) entry which is preliminary data.</text>
</comment>
<dbReference type="EMBL" id="JAVEPI010000002">
    <property type="protein sequence ID" value="KAK1443747.1"/>
    <property type="molecule type" value="Genomic_DNA"/>
</dbReference>